<dbReference type="EMBL" id="JAUEDK010000006">
    <property type="protein sequence ID" value="MDN0074297.1"/>
    <property type="molecule type" value="Genomic_DNA"/>
</dbReference>
<gene>
    <name evidence="1" type="ORF">QU481_05250</name>
</gene>
<dbReference type="InterPro" id="IPR029069">
    <property type="entry name" value="HotDog_dom_sf"/>
</dbReference>
<sequence length="146" mass="16385">MEKSLPVIARETITMRWGDMDAIGHLNNTYYFRYLEQTRLNWLEKLGHGIDPNSIGPVIASTGCSFRRELTYPATVVVTLELEKLGKSSLKLHHHFYRDDDPETVYAAAEATLVWVDYQAGKSVPIPNDIRAAIEAAVAVYEASCV</sequence>
<comment type="caution">
    <text evidence="1">The sequence shown here is derived from an EMBL/GenBank/DDBJ whole genome shotgun (WGS) entry which is preliminary data.</text>
</comment>
<dbReference type="InterPro" id="IPR050563">
    <property type="entry name" value="4-hydroxybenzoyl-CoA_TE"/>
</dbReference>
<dbReference type="PANTHER" id="PTHR31793:SF24">
    <property type="entry name" value="LONG-CHAIN ACYL-COA THIOESTERASE FADM"/>
    <property type="match status" value="1"/>
</dbReference>
<name>A0ABT7XKH8_9NEIS</name>
<proteinExistence type="predicted"/>
<accession>A0ABT7XKH8</accession>
<dbReference type="Gene3D" id="3.10.129.10">
    <property type="entry name" value="Hotdog Thioesterase"/>
    <property type="match status" value="1"/>
</dbReference>
<keyword evidence="2" id="KW-1185">Reference proteome</keyword>
<dbReference type="GO" id="GO:0016787">
    <property type="term" value="F:hydrolase activity"/>
    <property type="evidence" value="ECO:0007669"/>
    <property type="project" value="UniProtKB-KW"/>
</dbReference>
<dbReference type="RefSeq" id="WP_289828853.1">
    <property type="nucleotide sequence ID" value="NZ_JAUEDK010000006.1"/>
</dbReference>
<organism evidence="1 2">
    <name type="scientific">Crenobacter oryzisoli</name>
    <dbReference type="NCBI Taxonomy" id="3056844"/>
    <lineage>
        <taxon>Bacteria</taxon>
        <taxon>Pseudomonadati</taxon>
        <taxon>Pseudomonadota</taxon>
        <taxon>Betaproteobacteria</taxon>
        <taxon>Neisseriales</taxon>
        <taxon>Neisseriaceae</taxon>
        <taxon>Crenobacter</taxon>
    </lineage>
</organism>
<evidence type="ECO:0000313" key="1">
    <source>
        <dbReference type="EMBL" id="MDN0074297.1"/>
    </source>
</evidence>
<reference evidence="1" key="1">
    <citation type="submission" date="2023-06" db="EMBL/GenBank/DDBJ databases">
        <authorList>
            <person name="Zhang S."/>
        </authorList>
    </citation>
    <scope>NUCLEOTIDE SEQUENCE</scope>
    <source>
        <strain evidence="1">SG2303</strain>
    </source>
</reference>
<dbReference type="EC" id="3.1.2.-" evidence="1"/>
<dbReference type="SUPFAM" id="SSF54637">
    <property type="entry name" value="Thioesterase/thiol ester dehydrase-isomerase"/>
    <property type="match status" value="1"/>
</dbReference>
<dbReference type="CDD" id="cd00586">
    <property type="entry name" value="4HBT"/>
    <property type="match status" value="1"/>
</dbReference>
<evidence type="ECO:0000313" key="2">
    <source>
        <dbReference type="Proteomes" id="UP001168540"/>
    </source>
</evidence>
<dbReference type="Proteomes" id="UP001168540">
    <property type="component" value="Unassembled WGS sequence"/>
</dbReference>
<protein>
    <submittedName>
        <fullName evidence="1">Thioesterase family protein</fullName>
        <ecNumber evidence="1">3.1.2.-</ecNumber>
    </submittedName>
</protein>
<keyword evidence="1" id="KW-0378">Hydrolase</keyword>
<dbReference type="PANTHER" id="PTHR31793">
    <property type="entry name" value="4-HYDROXYBENZOYL-COA THIOESTERASE FAMILY MEMBER"/>
    <property type="match status" value="1"/>
</dbReference>
<dbReference type="Pfam" id="PF13279">
    <property type="entry name" value="4HBT_2"/>
    <property type="match status" value="1"/>
</dbReference>